<proteinExistence type="predicted"/>
<gene>
    <name evidence="2" type="primary">Cnig_chr_X.g26509</name>
    <name evidence="2" type="ORF">B9Z55_026509</name>
</gene>
<evidence type="ECO:0000313" key="3">
    <source>
        <dbReference type="Proteomes" id="UP000230233"/>
    </source>
</evidence>
<dbReference type="PANTHER" id="PTHR22899:SF0">
    <property type="entry name" value="F-BOX ASSOCIATED DOMAIN-CONTAINING PROTEIN-RELATED"/>
    <property type="match status" value="1"/>
</dbReference>
<keyword evidence="3" id="KW-1185">Reference proteome</keyword>
<comment type="caution">
    <text evidence="2">The sequence shown here is derived from an EMBL/GenBank/DDBJ whole genome shotgun (WGS) entry which is preliminary data.</text>
</comment>
<dbReference type="InterPro" id="IPR012885">
    <property type="entry name" value="F-box_Sdz-33"/>
</dbReference>
<reference evidence="3" key="1">
    <citation type="submission" date="2017-10" db="EMBL/GenBank/DDBJ databases">
        <title>Rapid genome shrinkage in a self-fertile nematode reveals novel sperm competition proteins.</title>
        <authorList>
            <person name="Yin D."/>
            <person name="Schwarz E.M."/>
            <person name="Thomas C.G."/>
            <person name="Felde R.L."/>
            <person name="Korf I.F."/>
            <person name="Cutter A.D."/>
            <person name="Schartner C.M."/>
            <person name="Ralston E.J."/>
            <person name="Meyer B.J."/>
            <person name="Haag E.S."/>
        </authorList>
    </citation>
    <scope>NUCLEOTIDE SEQUENCE [LARGE SCALE GENOMIC DNA]</scope>
    <source>
        <strain evidence="3">JU1422</strain>
    </source>
</reference>
<evidence type="ECO:0000259" key="1">
    <source>
        <dbReference type="Pfam" id="PF07735"/>
    </source>
</evidence>
<dbReference type="EMBL" id="PDUG01000006">
    <property type="protein sequence ID" value="PIC21807.1"/>
    <property type="molecule type" value="Genomic_DNA"/>
</dbReference>
<organism evidence="2 3">
    <name type="scientific">Caenorhabditis nigoni</name>
    <dbReference type="NCBI Taxonomy" id="1611254"/>
    <lineage>
        <taxon>Eukaryota</taxon>
        <taxon>Metazoa</taxon>
        <taxon>Ecdysozoa</taxon>
        <taxon>Nematoda</taxon>
        <taxon>Chromadorea</taxon>
        <taxon>Rhabditida</taxon>
        <taxon>Rhabditina</taxon>
        <taxon>Rhabditomorpha</taxon>
        <taxon>Rhabditoidea</taxon>
        <taxon>Rhabditidae</taxon>
        <taxon>Peloderinae</taxon>
        <taxon>Caenorhabditis</taxon>
    </lineage>
</organism>
<evidence type="ECO:0000313" key="2">
    <source>
        <dbReference type="EMBL" id="PIC21807.1"/>
    </source>
</evidence>
<dbReference type="Pfam" id="PF07735">
    <property type="entry name" value="FBA_2"/>
    <property type="match status" value="1"/>
</dbReference>
<dbReference type="Proteomes" id="UP000230233">
    <property type="component" value="Chromosome X"/>
</dbReference>
<sequence>MEEQPVIHLQFEGSFFEFTLELQRHNTNTTNLYEFPIEVKVKHWKEAREVESTISNQQMKLVEWIRHISLFSENRGIDFHVEHTNFDIPTLRKNIPKMRGISVTCSKEEPDEHDILNAQKILIPFLSDVQNVELHRVPLQENFSLTHIGMVHLKELELNYQNNLNFLDVAAWNVESCVITTMADQISLRDLNRFFKLWIKGSNPKLKEFFVYWNTETIPDWNPLLKGLKAIEKWAIEEEKHFIIRNNRDISADIKVEHFDGDTASVCFFLSD</sequence>
<dbReference type="AlphaFoldDB" id="A0A2G5T3G9"/>
<accession>A0A2G5T3G9</accession>
<dbReference type="OrthoDB" id="5832245at2759"/>
<feature type="domain" description="Sdz-33 F-box" evidence="1">
    <location>
        <begin position="145"/>
        <end position="209"/>
    </location>
</feature>
<dbReference type="PANTHER" id="PTHR22899">
    <property type="entry name" value="CYCLIN-RELATED F-BOX FAMILY"/>
    <property type="match status" value="1"/>
</dbReference>
<name>A0A2G5T3G9_9PELO</name>
<dbReference type="InterPro" id="IPR053222">
    <property type="entry name" value="Zygotic_Embryogenesis-Asso"/>
</dbReference>
<protein>
    <recommendedName>
        <fullName evidence="1">Sdz-33 F-box domain-containing protein</fullName>
    </recommendedName>
</protein>
<dbReference type="STRING" id="1611254.A0A2G5T3G9"/>